<dbReference type="InterPro" id="IPR003593">
    <property type="entry name" value="AAA+_ATPase"/>
</dbReference>
<evidence type="ECO:0000256" key="8">
    <source>
        <dbReference type="ARBA" id="ARBA00022967"/>
    </source>
</evidence>
<evidence type="ECO:0000256" key="4">
    <source>
        <dbReference type="ARBA" id="ARBA00022597"/>
    </source>
</evidence>
<feature type="domain" description="ABC transporter" evidence="11">
    <location>
        <begin position="302"/>
        <end position="546"/>
    </location>
</feature>
<dbReference type="Gene3D" id="3.40.50.300">
    <property type="entry name" value="P-loop containing nucleotide triphosphate hydrolases"/>
    <property type="match status" value="2"/>
</dbReference>
<dbReference type="SUPFAM" id="SSF52540">
    <property type="entry name" value="P-loop containing nucleoside triphosphate hydrolases"/>
    <property type="match status" value="2"/>
</dbReference>
<dbReference type="FunFam" id="3.40.50.300:FF:000127">
    <property type="entry name" value="Ribose import ATP-binding protein RbsA"/>
    <property type="match status" value="1"/>
</dbReference>
<evidence type="ECO:0000313" key="12">
    <source>
        <dbReference type="EMBL" id="SHF28068.1"/>
    </source>
</evidence>
<organism evidence="12 13">
    <name type="scientific">Seinonella peptonophila</name>
    <dbReference type="NCBI Taxonomy" id="112248"/>
    <lineage>
        <taxon>Bacteria</taxon>
        <taxon>Bacillati</taxon>
        <taxon>Bacillota</taxon>
        <taxon>Bacilli</taxon>
        <taxon>Bacillales</taxon>
        <taxon>Thermoactinomycetaceae</taxon>
        <taxon>Seinonella</taxon>
    </lineage>
</organism>
<keyword evidence="6" id="KW-0547">Nucleotide-binding</keyword>
<keyword evidence="10" id="KW-0812">Transmembrane</keyword>
<name>A0A1M5ACQ4_9BACL</name>
<dbReference type="CDD" id="cd03215">
    <property type="entry name" value="ABC_Carb_Monos_II"/>
    <property type="match status" value="1"/>
</dbReference>
<keyword evidence="8" id="KW-1278">Translocase</keyword>
<evidence type="ECO:0000256" key="7">
    <source>
        <dbReference type="ARBA" id="ARBA00022840"/>
    </source>
</evidence>
<evidence type="ECO:0000256" key="1">
    <source>
        <dbReference type="ARBA" id="ARBA00004202"/>
    </source>
</evidence>
<evidence type="ECO:0000256" key="2">
    <source>
        <dbReference type="ARBA" id="ARBA00022448"/>
    </source>
</evidence>
<keyword evidence="2" id="KW-0813">Transport</keyword>
<comment type="subcellular location">
    <subcellularLocation>
        <location evidence="1">Cell membrane</location>
        <topology evidence="1">Peripheral membrane protein</topology>
    </subcellularLocation>
</comment>
<evidence type="ECO:0000256" key="10">
    <source>
        <dbReference type="SAM" id="Phobius"/>
    </source>
</evidence>
<keyword evidence="4" id="KW-0762">Sugar transport</keyword>
<feature type="domain" description="ABC transporter" evidence="11">
    <location>
        <begin position="55"/>
        <end position="290"/>
    </location>
</feature>
<reference evidence="12 13" key="1">
    <citation type="submission" date="2016-11" db="EMBL/GenBank/DDBJ databases">
        <authorList>
            <person name="Jaros S."/>
            <person name="Januszkiewicz K."/>
            <person name="Wedrychowicz H."/>
        </authorList>
    </citation>
    <scope>NUCLEOTIDE SEQUENCE [LARGE SCALE GENOMIC DNA]</scope>
    <source>
        <strain evidence="12 13">DSM 44666</strain>
    </source>
</reference>
<feature type="transmembrane region" description="Helical" evidence="10">
    <location>
        <begin position="12"/>
        <end position="33"/>
    </location>
</feature>
<dbReference type="Pfam" id="PF00005">
    <property type="entry name" value="ABC_tran"/>
    <property type="match status" value="2"/>
</dbReference>
<protein>
    <submittedName>
        <fullName evidence="12">Monosaccharide ABC transporter ATP-binding protein, CUT2 family</fullName>
    </submittedName>
</protein>
<keyword evidence="10" id="KW-1133">Transmembrane helix</keyword>
<dbReference type="GO" id="GO:0005524">
    <property type="term" value="F:ATP binding"/>
    <property type="evidence" value="ECO:0007669"/>
    <property type="project" value="UniProtKB-KW"/>
</dbReference>
<dbReference type="InterPro" id="IPR050107">
    <property type="entry name" value="ABC_carbohydrate_import_ATPase"/>
</dbReference>
<sequence length="546" mass="61065">MSVSNPLKKILLGARLHCSTGGILICIFVKYLFLSFIYKRGLPLGDVNMSAETILEMRNISKRFGKVVVLSNVNLKVKKGQVHTLLGENGAGKSTLMKILSGVHQPEEGEIFLKGQKVKLESPKAAQDYGISTIYQELSLCNNLSIAENIFANREPVKYWFIQDREMNRSARQILKKLEIELPPSTPVKNLSISQRQMIEIAKALSLRSEIIIMDEPTSALSSRETEVLFRLIEQLKAEGVAIIYISHRMDELFRISDEITVLRDGEFIDTVKTKETDVNQLVQMMVGRELKDIYPKRNYSIGTEQLLEVNGLTRKGLFEDISFSVKKGEIVGLFGLVGAGRSDLANAIFGINKAEKGTIKIRGQEVQIAKPQDAIKNKIAFITENRREQGLVISQTVKRNVTMVNLDQLLSKGRLIKEKKENSIAREAISNLKIKTSSIEQKVNNLSGGNQQKIVLAKWLETKPEILILDEPTRGVDIGAKHEIYNIMRELASNGVGIVMISSELSEVLFMSDRMLIMTDKKIVKELSPSSTSQDEVMLYATGGI</sequence>
<dbReference type="PROSITE" id="PS00211">
    <property type="entry name" value="ABC_TRANSPORTER_1"/>
    <property type="match status" value="1"/>
</dbReference>
<dbReference type="InterPro" id="IPR027417">
    <property type="entry name" value="P-loop_NTPase"/>
</dbReference>
<dbReference type="InterPro" id="IPR003439">
    <property type="entry name" value="ABC_transporter-like_ATP-bd"/>
</dbReference>
<dbReference type="InterPro" id="IPR017871">
    <property type="entry name" value="ABC_transporter-like_CS"/>
</dbReference>
<gene>
    <name evidence="12" type="ORF">SAMN05444392_11335</name>
</gene>
<evidence type="ECO:0000256" key="9">
    <source>
        <dbReference type="ARBA" id="ARBA00023136"/>
    </source>
</evidence>
<dbReference type="PROSITE" id="PS50893">
    <property type="entry name" value="ABC_TRANSPORTER_2"/>
    <property type="match status" value="2"/>
</dbReference>
<dbReference type="SMART" id="SM00382">
    <property type="entry name" value="AAA"/>
    <property type="match status" value="2"/>
</dbReference>
<dbReference type="GO" id="GO:0016887">
    <property type="term" value="F:ATP hydrolysis activity"/>
    <property type="evidence" value="ECO:0007669"/>
    <property type="project" value="InterPro"/>
</dbReference>
<dbReference type="PANTHER" id="PTHR43790:SF3">
    <property type="entry name" value="D-ALLOSE IMPORT ATP-BINDING PROTEIN ALSA-RELATED"/>
    <property type="match status" value="1"/>
</dbReference>
<dbReference type="AlphaFoldDB" id="A0A1M5ACQ4"/>
<evidence type="ECO:0000313" key="13">
    <source>
        <dbReference type="Proteomes" id="UP000184476"/>
    </source>
</evidence>
<evidence type="ECO:0000256" key="5">
    <source>
        <dbReference type="ARBA" id="ARBA00022737"/>
    </source>
</evidence>
<dbReference type="CDD" id="cd03216">
    <property type="entry name" value="ABC_Carb_Monos_I"/>
    <property type="match status" value="1"/>
</dbReference>
<evidence type="ECO:0000256" key="3">
    <source>
        <dbReference type="ARBA" id="ARBA00022475"/>
    </source>
</evidence>
<proteinExistence type="predicted"/>
<evidence type="ECO:0000259" key="11">
    <source>
        <dbReference type="PROSITE" id="PS50893"/>
    </source>
</evidence>
<dbReference type="PANTHER" id="PTHR43790">
    <property type="entry name" value="CARBOHYDRATE TRANSPORT ATP-BINDING PROTEIN MG119-RELATED"/>
    <property type="match status" value="1"/>
</dbReference>
<dbReference type="STRING" id="112248.SAMN05444392_11335"/>
<dbReference type="GO" id="GO:0005886">
    <property type="term" value="C:plasma membrane"/>
    <property type="evidence" value="ECO:0007669"/>
    <property type="project" value="UniProtKB-SubCell"/>
</dbReference>
<keyword evidence="9 10" id="KW-0472">Membrane</keyword>
<dbReference type="Proteomes" id="UP000184476">
    <property type="component" value="Unassembled WGS sequence"/>
</dbReference>
<evidence type="ECO:0000256" key="6">
    <source>
        <dbReference type="ARBA" id="ARBA00022741"/>
    </source>
</evidence>
<keyword evidence="13" id="KW-1185">Reference proteome</keyword>
<dbReference type="EMBL" id="FQVL01000013">
    <property type="protein sequence ID" value="SHF28068.1"/>
    <property type="molecule type" value="Genomic_DNA"/>
</dbReference>
<keyword evidence="7 12" id="KW-0067">ATP-binding</keyword>
<keyword evidence="3" id="KW-1003">Cell membrane</keyword>
<keyword evidence="5" id="KW-0677">Repeat</keyword>
<accession>A0A1M5ACQ4</accession>